<keyword evidence="2" id="KW-1185">Reference proteome</keyword>
<name>A0A517TYM8_9BACT</name>
<evidence type="ECO:0000313" key="1">
    <source>
        <dbReference type="EMBL" id="QDT73471.1"/>
    </source>
</evidence>
<organism evidence="1 2">
    <name type="scientific">Lacipirellula limnantheis</name>
    <dbReference type="NCBI Taxonomy" id="2528024"/>
    <lineage>
        <taxon>Bacteria</taxon>
        <taxon>Pseudomonadati</taxon>
        <taxon>Planctomycetota</taxon>
        <taxon>Planctomycetia</taxon>
        <taxon>Pirellulales</taxon>
        <taxon>Lacipirellulaceae</taxon>
        <taxon>Lacipirellula</taxon>
    </lineage>
</organism>
<sequence>MFLRRLVETEPGGLGTREFIRVLRLLDGCSWQRLQDAVERALDVGVHDADGIWLIVEHRRQAPVVLCSLDGRPKLRLVDVGRTELSARR</sequence>
<protein>
    <submittedName>
        <fullName evidence="1">Uncharacterized protein</fullName>
    </submittedName>
</protein>
<accession>A0A517TYM8</accession>
<dbReference type="EMBL" id="CP036339">
    <property type="protein sequence ID" value="QDT73471.1"/>
    <property type="molecule type" value="Genomic_DNA"/>
</dbReference>
<gene>
    <name evidence="1" type="ORF">I41_26600</name>
</gene>
<dbReference type="AlphaFoldDB" id="A0A517TYM8"/>
<reference evidence="1 2" key="1">
    <citation type="submission" date="2019-02" db="EMBL/GenBank/DDBJ databases">
        <title>Deep-cultivation of Planctomycetes and their phenomic and genomic characterization uncovers novel biology.</title>
        <authorList>
            <person name="Wiegand S."/>
            <person name="Jogler M."/>
            <person name="Boedeker C."/>
            <person name="Pinto D."/>
            <person name="Vollmers J."/>
            <person name="Rivas-Marin E."/>
            <person name="Kohn T."/>
            <person name="Peeters S.H."/>
            <person name="Heuer A."/>
            <person name="Rast P."/>
            <person name="Oberbeckmann S."/>
            <person name="Bunk B."/>
            <person name="Jeske O."/>
            <person name="Meyerdierks A."/>
            <person name="Storesund J.E."/>
            <person name="Kallscheuer N."/>
            <person name="Luecker S."/>
            <person name="Lage O.M."/>
            <person name="Pohl T."/>
            <person name="Merkel B.J."/>
            <person name="Hornburger P."/>
            <person name="Mueller R.-W."/>
            <person name="Bruemmer F."/>
            <person name="Labrenz M."/>
            <person name="Spormann A.M."/>
            <person name="Op den Camp H."/>
            <person name="Overmann J."/>
            <person name="Amann R."/>
            <person name="Jetten M.S.M."/>
            <person name="Mascher T."/>
            <person name="Medema M.H."/>
            <person name="Devos D.P."/>
            <person name="Kaster A.-K."/>
            <person name="Ovreas L."/>
            <person name="Rohde M."/>
            <person name="Galperin M.Y."/>
            <person name="Jogler C."/>
        </authorList>
    </citation>
    <scope>NUCLEOTIDE SEQUENCE [LARGE SCALE GENOMIC DNA]</scope>
    <source>
        <strain evidence="1 2">I41</strain>
    </source>
</reference>
<dbReference type="KEGG" id="llh:I41_26600"/>
<dbReference type="Proteomes" id="UP000317909">
    <property type="component" value="Chromosome"/>
</dbReference>
<dbReference type="RefSeq" id="WP_145433057.1">
    <property type="nucleotide sequence ID" value="NZ_CP036339.1"/>
</dbReference>
<proteinExistence type="predicted"/>
<evidence type="ECO:0000313" key="2">
    <source>
        <dbReference type="Proteomes" id="UP000317909"/>
    </source>
</evidence>